<dbReference type="Gene3D" id="2.40.50.140">
    <property type="entry name" value="Nucleic acid-binding proteins"/>
    <property type="match status" value="1"/>
</dbReference>
<sequence>MLDKDTLSRLSQLKSDIQAAKEYGVGHVAGTNGRFGFVRLEDGRDAFLSPEKMQRVIPGDKVKVSLTKNDKDQLEATLESLLEQSLSRFLGQYRVTKKGHFVVPLGNAPGLKSSPINRWIFLPPKSRGRCKDGDMVVARLQQHPYDDGKASARILENIGQENDPHIERLYVSAKYDLQPRYSEPAQKQTKDIARSFKSEQFGAERTDFTEVPFVTIDAETTRDMDDAVALTVNEDSDQARYQLHVAIADPASFIDQHSPLAQSSHRSAQSLYLLGGTIPMLPEELANHCFSLAEGTVRPVLSCRMDINTDGEITHAEFARATIRSRRKLDYQRVGAFLDGTADTYTDNDPQPQIATMLKQLAELADLRRRYRETHQIVSSDQAEYAFEVNQQGKICAVHLRERTQAHKIVEEAMLATNYSAGQFLAKAGKGLFTTHTGFREDRLGEVKALLKEEQIEHDDIMSLDGFVTLVNKLSNDQEKATLLPALRRMMPTSELSLDAKGHLGIGMPHYATITSPIRRFTDLFNHWAILSELEGAKFRNANEEYLTKLSENLNNGRLADRELQQWLICQYAESLVGETDSAKIRIVTQQGFGARLETQGIDGFILFDKKTEKSFDAKRMTLDVGGQVYKLEDVVKVKVDSVDMDKRRIAFSVA</sequence>
<evidence type="ECO:0000259" key="9">
    <source>
        <dbReference type="PROSITE" id="PS50126"/>
    </source>
</evidence>
<evidence type="ECO:0000256" key="8">
    <source>
        <dbReference type="ARBA" id="ARBA00022884"/>
    </source>
</evidence>
<evidence type="ECO:0000256" key="6">
    <source>
        <dbReference type="ARBA" id="ARBA00022801"/>
    </source>
</evidence>
<comment type="subcellular location">
    <subcellularLocation>
        <location evidence="2">Cytoplasm</location>
    </subcellularLocation>
</comment>
<dbReference type="PROSITE" id="PS50126">
    <property type="entry name" value="S1"/>
    <property type="match status" value="1"/>
</dbReference>
<dbReference type="InterPro" id="IPR013223">
    <property type="entry name" value="RNase_B_OB_dom"/>
</dbReference>
<dbReference type="eggNOG" id="COG4776">
    <property type="taxonomic scope" value="Bacteria"/>
</dbReference>
<protein>
    <recommendedName>
        <fullName evidence="3">exoribonuclease II</fullName>
        <ecNumber evidence="3">3.1.13.1</ecNumber>
    </recommendedName>
</protein>
<comment type="catalytic activity">
    <reaction evidence="1">
        <text>Exonucleolytic cleavage in the 3'- to 5'-direction to yield nucleoside 5'-phosphates.</text>
        <dbReference type="EC" id="3.1.13.1"/>
    </reaction>
</comment>
<evidence type="ECO:0000256" key="4">
    <source>
        <dbReference type="ARBA" id="ARBA00022490"/>
    </source>
</evidence>
<dbReference type="EMBL" id="CP001614">
    <property type="protein sequence ID" value="ACR14044.1"/>
    <property type="molecule type" value="Genomic_DNA"/>
</dbReference>
<name>C5BR14_TERTT</name>
<dbReference type="GO" id="GO:0006402">
    <property type="term" value="P:mRNA catabolic process"/>
    <property type="evidence" value="ECO:0007669"/>
    <property type="project" value="TreeGrafter"/>
</dbReference>
<evidence type="ECO:0000313" key="10">
    <source>
        <dbReference type="EMBL" id="ACR14044.1"/>
    </source>
</evidence>
<gene>
    <name evidence="10" type="ordered locus">TERTU_1091</name>
</gene>
<dbReference type="InterPro" id="IPR004476">
    <property type="entry name" value="RNase_II/RNase_R"/>
</dbReference>
<proteinExistence type="predicted"/>
<dbReference type="SMART" id="SM00316">
    <property type="entry name" value="S1"/>
    <property type="match status" value="2"/>
</dbReference>
<evidence type="ECO:0000256" key="5">
    <source>
        <dbReference type="ARBA" id="ARBA00022722"/>
    </source>
</evidence>
<keyword evidence="5" id="KW-0540">Nuclease</keyword>
<dbReference type="InterPro" id="IPR001900">
    <property type="entry name" value="RNase_II/R"/>
</dbReference>
<dbReference type="GO" id="GO:0008859">
    <property type="term" value="F:exoribonuclease II activity"/>
    <property type="evidence" value="ECO:0007669"/>
    <property type="project" value="UniProtKB-EC"/>
</dbReference>
<dbReference type="Pfam" id="PF00773">
    <property type="entry name" value="RNB"/>
    <property type="match status" value="1"/>
</dbReference>
<accession>C5BR14</accession>
<feature type="domain" description="S1 motif" evidence="9">
    <location>
        <begin position="578"/>
        <end position="655"/>
    </location>
</feature>
<dbReference type="SUPFAM" id="SSF50249">
    <property type="entry name" value="Nucleic acid-binding proteins"/>
    <property type="match status" value="3"/>
</dbReference>
<dbReference type="Proteomes" id="UP000009080">
    <property type="component" value="Chromosome"/>
</dbReference>
<dbReference type="OrthoDB" id="9764149at2"/>
<dbReference type="PANTHER" id="PTHR23355">
    <property type="entry name" value="RIBONUCLEASE"/>
    <property type="match status" value="1"/>
</dbReference>
<dbReference type="EC" id="3.1.13.1" evidence="3"/>
<dbReference type="PROSITE" id="PS00018">
    <property type="entry name" value="EF_HAND_1"/>
    <property type="match status" value="1"/>
</dbReference>
<keyword evidence="4" id="KW-0963">Cytoplasm</keyword>
<dbReference type="GO" id="GO:0003723">
    <property type="term" value="F:RNA binding"/>
    <property type="evidence" value="ECO:0007669"/>
    <property type="project" value="UniProtKB-KW"/>
</dbReference>
<evidence type="ECO:0000256" key="7">
    <source>
        <dbReference type="ARBA" id="ARBA00022839"/>
    </source>
</evidence>
<dbReference type="InterPro" id="IPR012340">
    <property type="entry name" value="NA-bd_OB-fold"/>
</dbReference>
<dbReference type="InterPro" id="IPR040476">
    <property type="entry name" value="CSD2"/>
</dbReference>
<keyword evidence="6" id="KW-0378">Hydrolase</keyword>
<evidence type="ECO:0000256" key="3">
    <source>
        <dbReference type="ARBA" id="ARBA00012163"/>
    </source>
</evidence>
<dbReference type="NCBIfam" id="TIGR00358">
    <property type="entry name" value="3_prime_RNase"/>
    <property type="match status" value="1"/>
</dbReference>
<organism evidence="10 11">
    <name type="scientific">Teredinibacter turnerae (strain ATCC 39867 / T7901)</name>
    <dbReference type="NCBI Taxonomy" id="377629"/>
    <lineage>
        <taxon>Bacteria</taxon>
        <taxon>Pseudomonadati</taxon>
        <taxon>Pseudomonadota</taxon>
        <taxon>Gammaproteobacteria</taxon>
        <taxon>Cellvibrionales</taxon>
        <taxon>Cellvibrionaceae</taxon>
        <taxon>Teredinibacter</taxon>
    </lineage>
</organism>
<reference evidence="10 11" key="1">
    <citation type="journal article" date="2009" name="PLoS ONE">
        <title>The complete genome of Teredinibacter turnerae T7901: an intracellular endosymbiont of marine wood-boring bivalves (shipworms).</title>
        <authorList>
            <person name="Yang J.C."/>
            <person name="Madupu R."/>
            <person name="Durkin A.S."/>
            <person name="Ekborg N.A."/>
            <person name="Pedamallu C.S."/>
            <person name="Hostetler J.B."/>
            <person name="Radune D."/>
            <person name="Toms B.S."/>
            <person name="Henrissat B."/>
            <person name="Coutinho P.M."/>
            <person name="Schwarz S."/>
            <person name="Field L."/>
            <person name="Trindade-Silva A.E."/>
            <person name="Soares C.A.G."/>
            <person name="Elshahawi S."/>
            <person name="Hanora A."/>
            <person name="Schmidt E.W."/>
            <person name="Haygood M.G."/>
            <person name="Posfai J."/>
            <person name="Benner J."/>
            <person name="Madinger C."/>
            <person name="Nove J."/>
            <person name="Anton B."/>
            <person name="Chaudhary K."/>
            <person name="Foster J."/>
            <person name="Holman A."/>
            <person name="Kumar S."/>
            <person name="Lessard P.A."/>
            <person name="Luyten Y.A."/>
            <person name="Slatko B."/>
            <person name="Wood N."/>
            <person name="Wu B."/>
            <person name="Teplitski M."/>
            <person name="Mougous J.D."/>
            <person name="Ward N."/>
            <person name="Eisen J.A."/>
            <person name="Badger J.H."/>
            <person name="Distel D.L."/>
        </authorList>
    </citation>
    <scope>NUCLEOTIDE SEQUENCE [LARGE SCALE GENOMIC DNA]</scope>
    <source>
        <strain evidence="11">ATCC 39867 / T7901</strain>
    </source>
</reference>
<dbReference type="PANTHER" id="PTHR23355:SF37">
    <property type="entry name" value="EXORIBONUCLEASE 2"/>
    <property type="match status" value="1"/>
</dbReference>
<keyword evidence="11" id="KW-1185">Reference proteome</keyword>
<dbReference type="GO" id="GO:0005829">
    <property type="term" value="C:cytosol"/>
    <property type="evidence" value="ECO:0007669"/>
    <property type="project" value="TreeGrafter"/>
</dbReference>
<evidence type="ECO:0000313" key="11">
    <source>
        <dbReference type="Proteomes" id="UP000009080"/>
    </source>
</evidence>
<evidence type="ECO:0000256" key="1">
    <source>
        <dbReference type="ARBA" id="ARBA00001849"/>
    </source>
</evidence>
<dbReference type="InterPro" id="IPR050180">
    <property type="entry name" value="RNR_Ribonuclease"/>
</dbReference>
<evidence type="ECO:0000256" key="2">
    <source>
        <dbReference type="ARBA" id="ARBA00004496"/>
    </source>
</evidence>
<keyword evidence="7" id="KW-0269">Exonuclease</keyword>
<dbReference type="InterPro" id="IPR018247">
    <property type="entry name" value="EF_Hand_1_Ca_BS"/>
</dbReference>
<dbReference type="RefSeq" id="WP_015820160.1">
    <property type="nucleotide sequence ID" value="NC_012997.1"/>
</dbReference>
<dbReference type="Pfam" id="PF17876">
    <property type="entry name" value="CSD2"/>
    <property type="match status" value="1"/>
</dbReference>
<dbReference type="SMART" id="SM00955">
    <property type="entry name" value="RNB"/>
    <property type="match status" value="1"/>
</dbReference>
<keyword evidence="8" id="KW-0694">RNA-binding</keyword>
<dbReference type="HOGENOM" id="CLU_002333_7_3_6"/>
<dbReference type="AlphaFoldDB" id="C5BR14"/>
<dbReference type="Pfam" id="PF08206">
    <property type="entry name" value="OB_RNB"/>
    <property type="match status" value="1"/>
</dbReference>
<dbReference type="InterPro" id="IPR003029">
    <property type="entry name" value="S1_domain"/>
</dbReference>
<dbReference type="Pfam" id="PF00575">
    <property type="entry name" value="S1"/>
    <property type="match status" value="1"/>
</dbReference>
<dbReference type="KEGG" id="ttu:TERTU_1091"/>